<organism evidence="13 14">
    <name type="scientific">Diatraea saccharalis</name>
    <name type="common">sugarcane borer</name>
    <dbReference type="NCBI Taxonomy" id="40085"/>
    <lineage>
        <taxon>Eukaryota</taxon>
        <taxon>Metazoa</taxon>
        <taxon>Ecdysozoa</taxon>
        <taxon>Arthropoda</taxon>
        <taxon>Hexapoda</taxon>
        <taxon>Insecta</taxon>
        <taxon>Pterygota</taxon>
        <taxon>Neoptera</taxon>
        <taxon>Endopterygota</taxon>
        <taxon>Lepidoptera</taxon>
        <taxon>Glossata</taxon>
        <taxon>Ditrysia</taxon>
        <taxon>Pyraloidea</taxon>
        <taxon>Crambidae</taxon>
        <taxon>Crambinae</taxon>
        <taxon>Diatraea</taxon>
    </lineage>
</organism>
<dbReference type="Gene3D" id="3.40.50.720">
    <property type="entry name" value="NAD(P)-binding Rossmann-like Domain"/>
    <property type="match status" value="1"/>
</dbReference>
<dbReference type="FunFam" id="3.40.50.720:FF:000143">
    <property type="entry name" value="Fatty acyl-CoA reductase"/>
    <property type="match status" value="1"/>
</dbReference>
<dbReference type="CDD" id="cd09071">
    <property type="entry name" value="FAR_C"/>
    <property type="match status" value="1"/>
</dbReference>
<keyword evidence="6 10" id="KW-1133">Transmembrane helix</keyword>
<comment type="function">
    <text evidence="10">Catalyzes the reduction of fatty acyl-CoA to fatty alcohols.</text>
</comment>
<comment type="similarity">
    <text evidence="2 10">Belongs to the fatty acyl-CoA reductase family.</text>
</comment>
<comment type="subcellular location">
    <subcellularLocation>
        <location evidence="1">Membrane</location>
        <topology evidence="1">Multi-pass membrane protein</topology>
    </subcellularLocation>
</comment>
<reference evidence="13" key="2">
    <citation type="submission" date="2022-10" db="EMBL/GenBank/DDBJ databases">
        <authorList>
            <consortium name="ENA_rothamsted_submissions"/>
            <consortium name="culmorum"/>
            <person name="King R."/>
        </authorList>
    </citation>
    <scope>NUCLEOTIDE SEQUENCE</scope>
</reference>
<feature type="domain" description="Thioester reductase (TE)" evidence="12">
    <location>
        <begin position="67"/>
        <end position="336"/>
    </location>
</feature>
<dbReference type="PANTHER" id="PTHR11011:SF60">
    <property type="entry name" value="FATTY ACYL-COA REDUCTASE-RELATED"/>
    <property type="match status" value="1"/>
</dbReference>
<dbReference type="Pfam" id="PF03015">
    <property type="entry name" value="Sterile"/>
    <property type="match status" value="1"/>
</dbReference>
<comment type="catalytic activity">
    <reaction evidence="9 10">
        <text>a long-chain fatty acyl-CoA + 2 NADPH + 2 H(+) = a long-chain primary fatty alcohol + 2 NADP(+) + CoA</text>
        <dbReference type="Rhea" id="RHEA:52716"/>
        <dbReference type="ChEBI" id="CHEBI:15378"/>
        <dbReference type="ChEBI" id="CHEBI:57287"/>
        <dbReference type="ChEBI" id="CHEBI:57783"/>
        <dbReference type="ChEBI" id="CHEBI:58349"/>
        <dbReference type="ChEBI" id="CHEBI:77396"/>
        <dbReference type="ChEBI" id="CHEBI:83139"/>
        <dbReference type="EC" id="1.2.1.84"/>
    </reaction>
</comment>
<keyword evidence="8 10" id="KW-0472">Membrane</keyword>
<evidence type="ECO:0000256" key="10">
    <source>
        <dbReference type="RuleBase" id="RU363097"/>
    </source>
</evidence>
<keyword evidence="3 10" id="KW-0444">Lipid biosynthesis</keyword>
<evidence type="ECO:0000256" key="9">
    <source>
        <dbReference type="ARBA" id="ARBA00052530"/>
    </source>
</evidence>
<evidence type="ECO:0000313" key="13">
    <source>
        <dbReference type="EMBL" id="CAG9794397.1"/>
    </source>
</evidence>
<feature type="transmembrane region" description="Helical" evidence="10">
    <location>
        <begin position="411"/>
        <end position="433"/>
    </location>
</feature>
<evidence type="ECO:0000256" key="4">
    <source>
        <dbReference type="ARBA" id="ARBA00022692"/>
    </source>
</evidence>
<feature type="domain" description="Fatty acyl-CoA reductase C-terminal" evidence="11">
    <location>
        <begin position="418"/>
        <end position="510"/>
    </location>
</feature>
<feature type="transmembrane region" description="Helical" evidence="10">
    <location>
        <begin position="822"/>
        <end position="843"/>
    </location>
</feature>
<evidence type="ECO:0000256" key="5">
    <source>
        <dbReference type="ARBA" id="ARBA00022857"/>
    </source>
</evidence>
<evidence type="ECO:0000256" key="6">
    <source>
        <dbReference type="ARBA" id="ARBA00022989"/>
    </source>
</evidence>
<dbReference type="InterPro" id="IPR013120">
    <property type="entry name" value="FAR_NAD-bd"/>
</dbReference>
<evidence type="ECO:0000259" key="12">
    <source>
        <dbReference type="Pfam" id="PF07993"/>
    </source>
</evidence>
<evidence type="ECO:0000256" key="3">
    <source>
        <dbReference type="ARBA" id="ARBA00022516"/>
    </source>
</evidence>
<keyword evidence="4 10" id="KW-0812">Transmembrane</keyword>
<reference evidence="13" key="1">
    <citation type="submission" date="2021-12" db="EMBL/GenBank/DDBJ databases">
        <authorList>
            <person name="King R."/>
        </authorList>
    </citation>
    <scope>NUCLEOTIDE SEQUENCE</scope>
</reference>
<dbReference type="EMBL" id="OU893337">
    <property type="protein sequence ID" value="CAG9794397.1"/>
    <property type="molecule type" value="Genomic_DNA"/>
</dbReference>
<evidence type="ECO:0000313" key="14">
    <source>
        <dbReference type="Proteomes" id="UP001153714"/>
    </source>
</evidence>
<accession>A0A9N9RD02</accession>
<keyword evidence="14" id="KW-1185">Reference proteome</keyword>
<dbReference type="InterPro" id="IPR036291">
    <property type="entry name" value="NAD(P)-bd_dom_sf"/>
</dbReference>
<dbReference type="PANTHER" id="PTHR11011">
    <property type="entry name" value="MALE STERILITY PROTEIN 2-RELATED"/>
    <property type="match status" value="1"/>
</dbReference>
<evidence type="ECO:0000256" key="2">
    <source>
        <dbReference type="ARBA" id="ARBA00005928"/>
    </source>
</evidence>
<dbReference type="CDD" id="cd05236">
    <property type="entry name" value="FAR-N_SDR_e"/>
    <property type="match status" value="1"/>
</dbReference>
<dbReference type="GO" id="GO:0035336">
    <property type="term" value="P:long-chain fatty-acyl-CoA metabolic process"/>
    <property type="evidence" value="ECO:0007669"/>
    <property type="project" value="TreeGrafter"/>
</dbReference>
<protein>
    <recommendedName>
        <fullName evidence="10">Fatty acyl-CoA reductase</fullName>
        <ecNumber evidence="10">1.2.1.84</ecNumber>
    </recommendedName>
</protein>
<sequence length="1200" mass="136468">MFIQRVDSVPKVKLDDRTSMTFDVQTTKEIPTTKEGGDITYMDMIEEKDSLGESQIQKMFAGSSVFLTGATGFLGKLIVEKLLRSCPEIKKLYLLVRPKKNKDTTKRIQEQFEDVLYSKLKKERPNFFQKIAVVEGDVGQLGLGISEQDKIKLMNEVEFIFHGAATVRFDEPLKTAVEINVRGTRELFQLAKQCGKLKALVHISTAYSNCTSRVIEEKFYESIMRGEKLIDLVETIDENTINNITPGLLGNFPNTYAYTKSVAENVVAEHSKGLPVAVFRPSIIIATAKEPVAGWIDNVYGPTGVVVGAAVGLIHTIHCEPKAVADLVPADMVVNACIASAWKTAKEYPANHEDAPPQDLPPPVYNYVSSEQKPLTWEKFMDINVTYGLEVPSVQAMYYYLFALVRSRFMYMTYCLFLHWIPAYIVDGIAILIGKKPMLRKAYTKISKFSDVLSYFSTQQWKFYNKNVQELYEELCDADKQIFDFNMSSLDWNDYFYSYVRGIRIYLLKDPLETVPSGRAKFLRLKCIHYFVLNLKTSTSVNNEDINIMNSGVQKIEPCSVGLILYATVNNTSPNMDYEVVLSPDQCCLSIDSKDVCNVMSIEGSTKTLKLVAPLIEPFERRGYCIVYLDSKPTTRQRKSMRDEVKISFDTRLKNSQQPRALMENESICTEIDQDPLNDCKPVDCEIYYNGKKPFFDSKTKRCIATPLCISDTDDEVPRTVYDQNKNKCIVGESVSKDDINFIKKLTKNTSHRKTKDILIIRNHVKKPPELYNNHTEKNISALLNSNADSSYNLISDMPKFMVINKNGIKCLLTKYLFGNRWTFIILAGVIVVQCFLICTMIYCLTKTCGKFNKKKVVNKFFNYRHDASVTTPLIYTSNIDTDTTDFQYLSETSNIDKMIKCYKSCQKERKTQAKISMSDDILSKCLTRRDWKCKSDKPITIDENNRAVDDIIKDVFKRESKDHTTSILYQSNDNERIKKLSNAKVNFENEDVKTKKEKKRDNTTKIIVNKAANNRNNREYDGIQYDLSERELKCHSYNYVNNDSNLTGFKPSAYNKKLSFFETNKNRFGPVSMSTEKGAQAVFSNDSLDDFLSERGMVFRASEDLSKYSFSSNSNGIKGSSVSSEISSKTSKNNVLKNVISLFHKKSSHGASSEPGGKKKSSNSNIELIHMSKASVYSSYNGSDYLKNLKQTKDSRTSL</sequence>
<dbReference type="OrthoDB" id="429813at2759"/>
<dbReference type="GO" id="GO:0005777">
    <property type="term" value="C:peroxisome"/>
    <property type="evidence" value="ECO:0007669"/>
    <property type="project" value="TreeGrafter"/>
</dbReference>
<gene>
    <name evidence="13" type="ORF">DIATSA_LOCUS11775</name>
</gene>
<dbReference type="GO" id="GO:0102965">
    <property type="term" value="F:alcohol-forming long-chain fatty acyl-CoA reductase activity"/>
    <property type="evidence" value="ECO:0007669"/>
    <property type="project" value="UniProtKB-EC"/>
</dbReference>
<keyword evidence="7 10" id="KW-0443">Lipid metabolism</keyword>
<dbReference type="InterPro" id="IPR033640">
    <property type="entry name" value="FAR_C"/>
</dbReference>
<proteinExistence type="inferred from homology"/>
<dbReference type="EC" id="1.2.1.84" evidence="10"/>
<name>A0A9N9RD02_9NEOP</name>
<dbReference type="InterPro" id="IPR026055">
    <property type="entry name" value="FAR"/>
</dbReference>
<dbReference type="GO" id="GO:0080019">
    <property type="term" value="F:alcohol-forming very long-chain fatty acyl-CoA reductase activity"/>
    <property type="evidence" value="ECO:0007669"/>
    <property type="project" value="InterPro"/>
</dbReference>
<evidence type="ECO:0000256" key="8">
    <source>
        <dbReference type="ARBA" id="ARBA00023136"/>
    </source>
</evidence>
<dbReference type="AlphaFoldDB" id="A0A9N9RD02"/>
<evidence type="ECO:0000259" key="11">
    <source>
        <dbReference type="Pfam" id="PF03015"/>
    </source>
</evidence>
<keyword evidence="5 10" id="KW-0521">NADP</keyword>
<dbReference type="GO" id="GO:0016020">
    <property type="term" value="C:membrane"/>
    <property type="evidence" value="ECO:0007669"/>
    <property type="project" value="UniProtKB-SubCell"/>
</dbReference>
<keyword evidence="10" id="KW-0560">Oxidoreductase</keyword>
<evidence type="ECO:0000256" key="7">
    <source>
        <dbReference type="ARBA" id="ARBA00023098"/>
    </source>
</evidence>
<dbReference type="SUPFAM" id="SSF51735">
    <property type="entry name" value="NAD(P)-binding Rossmann-fold domains"/>
    <property type="match status" value="1"/>
</dbReference>
<dbReference type="Proteomes" id="UP001153714">
    <property type="component" value="Chromosome 6"/>
</dbReference>
<dbReference type="Pfam" id="PF07993">
    <property type="entry name" value="NAD_binding_4"/>
    <property type="match status" value="1"/>
</dbReference>
<evidence type="ECO:0000256" key="1">
    <source>
        <dbReference type="ARBA" id="ARBA00004141"/>
    </source>
</evidence>